<gene>
    <name evidence="2" type="ORF">AVEN_18212_1</name>
</gene>
<dbReference type="OrthoDB" id="6417227at2759"/>
<sequence length="122" mass="14638">MPEFSLMQISMAERHVLKTWSEMEMRAVMRYEWERGTSILDIHRRLQTVYGEDVMSRQMVGRSCSLFSERRQMLQTWMWRGAQIGLHLPTSSSTCPFIAHDRTHFHLRPRFQHTSFCHTNLH</sequence>
<feature type="domain" description="Mos1 transposase HTH" evidence="1">
    <location>
        <begin position="25"/>
        <end position="59"/>
    </location>
</feature>
<name>A0A4Y2AIW2_ARAVE</name>
<dbReference type="InterPro" id="IPR041426">
    <property type="entry name" value="Mos1_HTH"/>
</dbReference>
<dbReference type="EMBL" id="BGPR01000019">
    <property type="protein sequence ID" value="GBL79670.1"/>
    <property type="molecule type" value="Genomic_DNA"/>
</dbReference>
<dbReference type="Pfam" id="PF17906">
    <property type="entry name" value="HTH_48"/>
    <property type="match status" value="1"/>
</dbReference>
<keyword evidence="3" id="KW-1185">Reference proteome</keyword>
<dbReference type="AlphaFoldDB" id="A0A4Y2AIW2"/>
<dbReference type="Gene3D" id="1.10.10.1450">
    <property type="match status" value="1"/>
</dbReference>
<evidence type="ECO:0000259" key="1">
    <source>
        <dbReference type="Pfam" id="PF17906"/>
    </source>
</evidence>
<evidence type="ECO:0000313" key="3">
    <source>
        <dbReference type="Proteomes" id="UP000499080"/>
    </source>
</evidence>
<evidence type="ECO:0000313" key="2">
    <source>
        <dbReference type="EMBL" id="GBL79670.1"/>
    </source>
</evidence>
<proteinExistence type="predicted"/>
<accession>A0A4Y2AIW2</accession>
<comment type="caution">
    <text evidence="2">The sequence shown here is derived from an EMBL/GenBank/DDBJ whole genome shotgun (WGS) entry which is preliminary data.</text>
</comment>
<dbReference type="Proteomes" id="UP000499080">
    <property type="component" value="Unassembled WGS sequence"/>
</dbReference>
<reference evidence="2 3" key="1">
    <citation type="journal article" date="2019" name="Sci. Rep.">
        <title>Orb-weaving spider Araneus ventricosus genome elucidates the spidroin gene catalogue.</title>
        <authorList>
            <person name="Kono N."/>
            <person name="Nakamura H."/>
            <person name="Ohtoshi R."/>
            <person name="Moran D.A.P."/>
            <person name="Shinohara A."/>
            <person name="Yoshida Y."/>
            <person name="Fujiwara M."/>
            <person name="Mori M."/>
            <person name="Tomita M."/>
            <person name="Arakawa K."/>
        </authorList>
    </citation>
    <scope>NUCLEOTIDE SEQUENCE [LARGE SCALE GENOMIC DNA]</scope>
</reference>
<organism evidence="2 3">
    <name type="scientific">Araneus ventricosus</name>
    <name type="common">Orbweaver spider</name>
    <name type="synonym">Epeira ventricosa</name>
    <dbReference type="NCBI Taxonomy" id="182803"/>
    <lineage>
        <taxon>Eukaryota</taxon>
        <taxon>Metazoa</taxon>
        <taxon>Ecdysozoa</taxon>
        <taxon>Arthropoda</taxon>
        <taxon>Chelicerata</taxon>
        <taxon>Arachnida</taxon>
        <taxon>Araneae</taxon>
        <taxon>Araneomorphae</taxon>
        <taxon>Entelegynae</taxon>
        <taxon>Araneoidea</taxon>
        <taxon>Araneidae</taxon>
        <taxon>Araneus</taxon>
    </lineage>
</organism>
<protein>
    <recommendedName>
        <fullName evidence="1">Mos1 transposase HTH domain-containing protein</fullName>
    </recommendedName>
</protein>